<dbReference type="PANTHER" id="PTHR43685:SF14">
    <property type="entry name" value="GLYCOSYLTRANSFERASE 2-LIKE DOMAIN-CONTAINING PROTEIN"/>
    <property type="match status" value="1"/>
</dbReference>
<dbReference type="SUPFAM" id="SSF53448">
    <property type="entry name" value="Nucleotide-diphospho-sugar transferases"/>
    <property type="match status" value="1"/>
</dbReference>
<dbReference type="Gene3D" id="3.90.550.10">
    <property type="entry name" value="Spore Coat Polysaccharide Biosynthesis Protein SpsA, Chain A"/>
    <property type="match status" value="1"/>
</dbReference>
<dbReference type="AlphaFoldDB" id="A0A9X2HBX4"/>
<accession>A0A9X2HBX4</accession>
<evidence type="ECO:0000256" key="1">
    <source>
        <dbReference type="SAM" id="MobiDB-lite"/>
    </source>
</evidence>
<evidence type="ECO:0000313" key="3">
    <source>
        <dbReference type="Proteomes" id="UP001155220"/>
    </source>
</evidence>
<protein>
    <submittedName>
        <fullName evidence="2">Glycosyltransferase family 2 protein</fullName>
    </submittedName>
</protein>
<dbReference type="PANTHER" id="PTHR43685">
    <property type="entry name" value="GLYCOSYLTRANSFERASE"/>
    <property type="match status" value="1"/>
</dbReference>
<dbReference type="InterPro" id="IPR050834">
    <property type="entry name" value="Glycosyltransf_2"/>
</dbReference>
<keyword evidence="3" id="KW-1185">Reference proteome</keyword>
<dbReference type="CDD" id="cd00761">
    <property type="entry name" value="Glyco_tranf_GTA_type"/>
    <property type="match status" value="1"/>
</dbReference>
<gene>
    <name evidence="2" type="ORF">MJ956_17115</name>
</gene>
<organism evidence="2 3">
    <name type="scientific">Aurantimonas marianensis</name>
    <dbReference type="NCBI Taxonomy" id="2920428"/>
    <lineage>
        <taxon>Bacteria</taxon>
        <taxon>Pseudomonadati</taxon>
        <taxon>Pseudomonadota</taxon>
        <taxon>Alphaproteobacteria</taxon>
        <taxon>Hyphomicrobiales</taxon>
        <taxon>Aurantimonadaceae</taxon>
        <taxon>Aurantimonas</taxon>
    </lineage>
</organism>
<sequence length="404" mass="43393">MSREEKTIRADAVGSRRPSRSSGARGDPLAFVPRPFFSSFAGDRAGVDLRPIVAVPARDEARRLPGLIRALATQSWCERTRDRLPVVLILNNCRDDSLAAACREADKHAGIELHAITVEFGPAEAHVGTARRLAMETARALCPLRDLAVLLTTDADAVPAPNWVDANLAAIFEGAALVGGRLVGNVREEALLGPAFLRRARDQHEFAMLSDRLTAIVDPLPHDPWPRHQDHTGGSLAVRADVYDRVGGLPASRRREDLAFVTTVRSSGFKLRHAPEVVVEVSARLSGRAVGGMADCLTQWLAATKAGDPHLVEAPTAILERARRRRLLRTLANHDAAALATVATGLSILPADLHDRDGQLLSPERLVERFAPDEPDATPTVPVGAAIAELAELIKGFGSASRAA</sequence>
<feature type="region of interest" description="Disordered" evidence="1">
    <location>
        <begin position="1"/>
        <end position="26"/>
    </location>
</feature>
<dbReference type="InterPro" id="IPR029044">
    <property type="entry name" value="Nucleotide-diphossugar_trans"/>
</dbReference>
<proteinExistence type="predicted"/>
<dbReference type="Proteomes" id="UP001155220">
    <property type="component" value="Unassembled WGS sequence"/>
</dbReference>
<dbReference type="RefSeq" id="WP_253965652.1">
    <property type="nucleotide sequence ID" value="NZ_JALHBS010000109.1"/>
</dbReference>
<name>A0A9X2HBX4_9HYPH</name>
<comment type="caution">
    <text evidence="2">The sequence shown here is derived from an EMBL/GenBank/DDBJ whole genome shotgun (WGS) entry which is preliminary data.</text>
</comment>
<dbReference type="EMBL" id="JALHBS010000109">
    <property type="protein sequence ID" value="MCP3056853.1"/>
    <property type="molecule type" value="Genomic_DNA"/>
</dbReference>
<reference evidence="2" key="1">
    <citation type="submission" date="2022-03" db="EMBL/GenBank/DDBJ databases">
        <title>Aurantimonas Liuensis sp. Nov., isolated from the hadal seawater of the Mariana Trench.</title>
        <authorList>
            <person name="Liu R."/>
        </authorList>
    </citation>
    <scope>NUCLEOTIDE SEQUENCE</scope>
    <source>
        <strain evidence="2">LRZ36</strain>
    </source>
</reference>
<evidence type="ECO:0000313" key="2">
    <source>
        <dbReference type="EMBL" id="MCP3056853.1"/>
    </source>
</evidence>